<dbReference type="InterPro" id="IPR012677">
    <property type="entry name" value="Nucleotide-bd_a/b_plait_sf"/>
</dbReference>
<evidence type="ECO:0000256" key="1">
    <source>
        <dbReference type="ARBA" id="ARBA00022884"/>
    </source>
</evidence>
<dbReference type="EMBL" id="SPHZ02000011">
    <property type="protein sequence ID" value="KAF0893960.1"/>
    <property type="molecule type" value="Genomic_DNA"/>
</dbReference>
<dbReference type="SMART" id="SM00360">
    <property type="entry name" value="RRM"/>
    <property type="match status" value="1"/>
</dbReference>
<name>A0A6G1C1B2_9ORYZ</name>
<reference evidence="5 6" key="1">
    <citation type="submission" date="2019-11" db="EMBL/GenBank/DDBJ databases">
        <title>Whole genome sequence of Oryza granulata.</title>
        <authorList>
            <person name="Li W."/>
        </authorList>
    </citation>
    <scope>NUCLEOTIDE SEQUENCE [LARGE SCALE GENOMIC DNA]</scope>
    <source>
        <strain evidence="6">cv. Menghai</strain>
        <tissue evidence="5">Leaf</tissue>
    </source>
</reference>
<evidence type="ECO:0000259" key="4">
    <source>
        <dbReference type="PROSITE" id="PS50102"/>
    </source>
</evidence>
<dbReference type="InterPro" id="IPR035979">
    <property type="entry name" value="RBD_domain_sf"/>
</dbReference>
<keyword evidence="1 2" id="KW-0694">RNA-binding</keyword>
<accession>A0A6G1C1B2</accession>
<dbReference type="CDD" id="cd00590">
    <property type="entry name" value="RRM_SF"/>
    <property type="match status" value="1"/>
</dbReference>
<organism evidence="5 6">
    <name type="scientific">Oryza meyeriana var. granulata</name>
    <dbReference type="NCBI Taxonomy" id="110450"/>
    <lineage>
        <taxon>Eukaryota</taxon>
        <taxon>Viridiplantae</taxon>
        <taxon>Streptophyta</taxon>
        <taxon>Embryophyta</taxon>
        <taxon>Tracheophyta</taxon>
        <taxon>Spermatophyta</taxon>
        <taxon>Magnoliopsida</taxon>
        <taxon>Liliopsida</taxon>
        <taxon>Poales</taxon>
        <taxon>Poaceae</taxon>
        <taxon>BOP clade</taxon>
        <taxon>Oryzoideae</taxon>
        <taxon>Oryzeae</taxon>
        <taxon>Oryzinae</taxon>
        <taxon>Oryza</taxon>
        <taxon>Oryza meyeriana</taxon>
    </lineage>
</organism>
<dbReference type="Proteomes" id="UP000479710">
    <property type="component" value="Unassembled WGS sequence"/>
</dbReference>
<gene>
    <name evidence="5" type="ORF">E2562_033378</name>
</gene>
<feature type="region of interest" description="Disordered" evidence="3">
    <location>
        <begin position="1"/>
        <end position="23"/>
    </location>
</feature>
<comment type="caution">
    <text evidence="5">The sequence shown here is derived from an EMBL/GenBank/DDBJ whole genome shotgun (WGS) entry which is preliminary data.</text>
</comment>
<dbReference type="GO" id="GO:0003723">
    <property type="term" value="F:RNA binding"/>
    <property type="evidence" value="ECO:0007669"/>
    <property type="project" value="UniProtKB-UniRule"/>
</dbReference>
<dbReference type="Gene3D" id="3.30.70.330">
    <property type="match status" value="1"/>
</dbReference>
<dbReference type="PANTHER" id="PTHR10352">
    <property type="entry name" value="EUKARYOTIC TRANSLATION INITIATION FACTOR 3 SUBUNIT G"/>
    <property type="match status" value="1"/>
</dbReference>
<proteinExistence type="predicted"/>
<evidence type="ECO:0000313" key="5">
    <source>
        <dbReference type="EMBL" id="KAF0893960.1"/>
    </source>
</evidence>
<protein>
    <recommendedName>
        <fullName evidence="4">RRM domain-containing protein</fullName>
    </recommendedName>
</protein>
<feature type="domain" description="RRM" evidence="4">
    <location>
        <begin position="155"/>
        <end position="233"/>
    </location>
</feature>
<dbReference type="InterPro" id="IPR000504">
    <property type="entry name" value="RRM_dom"/>
</dbReference>
<evidence type="ECO:0000313" key="6">
    <source>
        <dbReference type="Proteomes" id="UP000479710"/>
    </source>
</evidence>
<sequence>MADISKTKKVKSSKEQRALKGSVNKLPVGHTSYPMSMDHMVDMVLPHLELDKNEFSMVPKNFQAVTEQPRVPAPLVVKGFRWGMASMTLLPFRRVPADGKLCYICGEEDGHEELDCPFNYMDMPDFSHTCKRRCPAGKHPIVVSGSGRRREFLRCVVRVNNMPPKICRRHLGSLCKAFGPLRMYHLVMRNCGRFCRGFGYAIYWSRQHAERAIEGLNGRIIDGRKLRVDWAYPCI</sequence>
<dbReference type="PROSITE" id="PS50102">
    <property type="entry name" value="RRM"/>
    <property type="match status" value="1"/>
</dbReference>
<dbReference type="OrthoDB" id="639027at2759"/>
<dbReference type="Pfam" id="PF00076">
    <property type="entry name" value="RRM_1"/>
    <property type="match status" value="1"/>
</dbReference>
<dbReference type="AlphaFoldDB" id="A0A6G1C1B2"/>
<keyword evidence="6" id="KW-1185">Reference proteome</keyword>
<evidence type="ECO:0000256" key="2">
    <source>
        <dbReference type="PROSITE-ProRule" id="PRU00176"/>
    </source>
</evidence>
<evidence type="ECO:0000256" key="3">
    <source>
        <dbReference type="SAM" id="MobiDB-lite"/>
    </source>
</evidence>
<dbReference type="SUPFAM" id="SSF54928">
    <property type="entry name" value="RNA-binding domain, RBD"/>
    <property type="match status" value="1"/>
</dbReference>